<accession>A0A7J6VXI2</accession>
<organism evidence="2 3">
    <name type="scientific">Thalictrum thalictroides</name>
    <name type="common">Rue-anemone</name>
    <name type="synonym">Anemone thalictroides</name>
    <dbReference type="NCBI Taxonomy" id="46969"/>
    <lineage>
        <taxon>Eukaryota</taxon>
        <taxon>Viridiplantae</taxon>
        <taxon>Streptophyta</taxon>
        <taxon>Embryophyta</taxon>
        <taxon>Tracheophyta</taxon>
        <taxon>Spermatophyta</taxon>
        <taxon>Magnoliopsida</taxon>
        <taxon>Ranunculales</taxon>
        <taxon>Ranunculaceae</taxon>
        <taxon>Thalictroideae</taxon>
        <taxon>Thalictrum</taxon>
    </lineage>
</organism>
<evidence type="ECO:0000259" key="1">
    <source>
        <dbReference type="Pfam" id="PF08268"/>
    </source>
</evidence>
<protein>
    <recommendedName>
        <fullName evidence="1">F-box associated beta-propeller type 3 domain-containing protein</fullName>
    </recommendedName>
</protein>
<dbReference type="InterPro" id="IPR013187">
    <property type="entry name" value="F-box-assoc_dom_typ3"/>
</dbReference>
<dbReference type="Proteomes" id="UP000554482">
    <property type="component" value="Unassembled WGS sequence"/>
</dbReference>
<name>A0A7J6VXI2_THATH</name>
<comment type="caution">
    <text evidence="2">The sequence shown here is derived from an EMBL/GenBank/DDBJ whole genome shotgun (WGS) entry which is preliminary data.</text>
</comment>
<dbReference type="Pfam" id="PF08268">
    <property type="entry name" value="FBA_3"/>
    <property type="match status" value="1"/>
</dbReference>
<feature type="domain" description="F-box associated beta-propeller type 3" evidence="1">
    <location>
        <begin position="29"/>
        <end position="270"/>
    </location>
</feature>
<dbReference type="AlphaFoldDB" id="A0A7J6VXI2"/>
<dbReference type="PANTHER" id="PTHR31672:SF13">
    <property type="entry name" value="F-BOX PROTEIN CPR30-LIKE"/>
    <property type="match status" value="1"/>
</dbReference>
<reference evidence="2 3" key="1">
    <citation type="submission" date="2020-06" db="EMBL/GenBank/DDBJ databases">
        <title>Transcriptomic and genomic resources for Thalictrum thalictroides and T. hernandezii: Facilitating candidate gene discovery in an emerging model plant lineage.</title>
        <authorList>
            <person name="Arias T."/>
            <person name="Riano-Pachon D.M."/>
            <person name="Di Stilio V.S."/>
        </authorList>
    </citation>
    <scope>NUCLEOTIDE SEQUENCE [LARGE SCALE GENOMIC DNA]</scope>
    <source>
        <strain evidence="3">cv. WT478/WT964</strain>
        <tissue evidence="2">Leaves</tissue>
    </source>
</reference>
<dbReference type="InterPro" id="IPR050796">
    <property type="entry name" value="SCF_F-box_component"/>
</dbReference>
<gene>
    <name evidence="2" type="ORF">FRX31_021026</name>
</gene>
<dbReference type="NCBIfam" id="TIGR01640">
    <property type="entry name" value="F_box_assoc_1"/>
    <property type="match status" value="1"/>
</dbReference>
<dbReference type="PANTHER" id="PTHR31672">
    <property type="entry name" value="BNACNNG10540D PROTEIN"/>
    <property type="match status" value="1"/>
</dbReference>
<evidence type="ECO:0000313" key="2">
    <source>
        <dbReference type="EMBL" id="KAF5189387.1"/>
    </source>
</evidence>
<proteinExistence type="predicted"/>
<evidence type="ECO:0000313" key="3">
    <source>
        <dbReference type="Proteomes" id="UP000554482"/>
    </source>
</evidence>
<sequence length="300" mass="34285">MCSKFYKVSKVGSIHESVDSFLLPRGLSIPVNSCNGLLAFPKYEWTKHKLSVHIWNPLTRKRTRHPPNRDLHVCGWITYHRDFSNFRTCGLGYDSILNEYKIIAFLGSETVVCTIGSTSWRHVKEVPFVPLKKKFSIYLNGTLYWFASAQKIEGIGSFGIGNEKFGFVAFPTEVIGKFGFELSVLGGCLCLIEYESRENVIVWALKKRCDGGGEEVWIKQFVLSMPNNCRQLSILYAFNNGEILLMSKVYDETRWIVKCVYYDPKNNRYRDDQTFISSFPSEPKVSAIVHVGSLVSLSQR</sequence>
<keyword evidence="3" id="KW-1185">Reference proteome</keyword>
<dbReference type="EMBL" id="JABWDY010025547">
    <property type="protein sequence ID" value="KAF5189387.1"/>
    <property type="molecule type" value="Genomic_DNA"/>
</dbReference>
<dbReference type="InterPro" id="IPR017451">
    <property type="entry name" value="F-box-assoc_interact_dom"/>
</dbReference>
<dbReference type="OrthoDB" id="591557at2759"/>